<name>A0A6C2TX72_PONDE</name>
<dbReference type="SUPFAM" id="SSF51215">
    <property type="entry name" value="Regulatory protein AraC"/>
    <property type="match status" value="1"/>
</dbReference>
<evidence type="ECO:0000256" key="2">
    <source>
        <dbReference type="ARBA" id="ARBA00023125"/>
    </source>
</evidence>
<organism evidence="5 6">
    <name type="scientific">Pontiella desulfatans</name>
    <dbReference type="NCBI Taxonomy" id="2750659"/>
    <lineage>
        <taxon>Bacteria</taxon>
        <taxon>Pseudomonadati</taxon>
        <taxon>Kiritimatiellota</taxon>
        <taxon>Kiritimatiellia</taxon>
        <taxon>Kiritimatiellales</taxon>
        <taxon>Pontiellaceae</taxon>
        <taxon>Pontiella</taxon>
    </lineage>
</organism>
<dbReference type="Pfam" id="PF12833">
    <property type="entry name" value="HTH_18"/>
    <property type="match status" value="1"/>
</dbReference>
<proteinExistence type="predicted"/>
<dbReference type="PROSITE" id="PS00041">
    <property type="entry name" value="HTH_ARAC_FAMILY_1"/>
    <property type="match status" value="1"/>
</dbReference>
<keyword evidence="3" id="KW-0804">Transcription</keyword>
<dbReference type="InterPro" id="IPR018062">
    <property type="entry name" value="HTH_AraC-typ_CS"/>
</dbReference>
<feature type="domain" description="HTH araC/xylS-type" evidence="4">
    <location>
        <begin position="160"/>
        <end position="257"/>
    </location>
</feature>
<dbReference type="InterPro" id="IPR037923">
    <property type="entry name" value="HTH-like"/>
</dbReference>
<dbReference type="PANTHER" id="PTHR43280:SF2">
    <property type="entry name" value="HTH-TYPE TRANSCRIPTIONAL REGULATOR EXSA"/>
    <property type="match status" value="1"/>
</dbReference>
<dbReference type="SUPFAM" id="SSF46689">
    <property type="entry name" value="Homeodomain-like"/>
    <property type="match status" value="2"/>
</dbReference>
<evidence type="ECO:0000313" key="5">
    <source>
        <dbReference type="EMBL" id="VGO11906.1"/>
    </source>
</evidence>
<keyword evidence="6" id="KW-1185">Reference proteome</keyword>
<sequence length="257" mass="29071">MENLFWHINLAEKPTCHYIGTGISEEHHNRIYCLPNLWCLHLYDFEGTLTMEEGCLDVHPGDIGFIPPGKTVTYAVYGTGVHLACHFYMGGGSRPPRTLPAMMPSGALYPEFSEAFRKILHLHAASPFAADIKLWDVLLDAERMGQRVQQRENALHPALEKCLQYIELNLAAKLSVAELIGLAGVSHPYLVRLFKEHQDCTITEYIQQRRMTKARHLLTETDQPVKSVAIDCGFTDLQYFNKCVRKAFGISPRAMRG</sequence>
<dbReference type="RefSeq" id="WP_136077618.1">
    <property type="nucleotide sequence ID" value="NZ_CAAHFG010000001.1"/>
</dbReference>
<dbReference type="GO" id="GO:0043565">
    <property type="term" value="F:sequence-specific DNA binding"/>
    <property type="evidence" value="ECO:0007669"/>
    <property type="project" value="InterPro"/>
</dbReference>
<dbReference type="InterPro" id="IPR018060">
    <property type="entry name" value="HTH_AraC"/>
</dbReference>
<dbReference type="InterPro" id="IPR009057">
    <property type="entry name" value="Homeodomain-like_sf"/>
</dbReference>
<dbReference type="PANTHER" id="PTHR43280">
    <property type="entry name" value="ARAC-FAMILY TRANSCRIPTIONAL REGULATOR"/>
    <property type="match status" value="1"/>
</dbReference>
<evidence type="ECO:0000256" key="3">
    <source>
        <dbReference type="ARBA" id="ARBA00023163"/>
    </source>
</evidence>
<dbReference type="Proteomes" id="UP000366872">
    <property type="component" value="Unassembled WGS sequence"/>
</dbReference>
<dbReference type="PROSITE" id="PS01124">
    <property type="entry name" value="HTH_ARAC_FAMILY_2"/>
    <property type="match status" value="1"/>
</dbReference>
<accession>A0A6C2TX72</accession>
<evidence type="ECO:0000259" key="4">
    <source>
        <dbReference type="PROSITE" id="PS01124"/>
    </source>
</evidence>
<dbReference type="EMBL" id="CAAHFG010000001">
    <property type="protein sequence ID" value="VGO11906.1"/>
    <property type="molecule type" value="Genomic_DNA"/>
</dbReference>
<reference evidence="5 6" key="1">
    <citation type="submission" date="2019-04" db="EMBL/GenBank/DDBJ databases">
        <authorList>
            <person name="Van Vliet M D."/>
        </authorList>
    </citation>
    <scope>NUCLEOTIDE SEQUENCE [LARGE SCALE GENOMIC DNA]</scope>
    <source>
        <strain evidence="5 6">F1</strain>
    </source>
</reference>
<dbReference type="SMART" id="SM00342">
    <property type="entry name" value="HTH_ARAC"/>
    <property type="match status" value="1"/>
</dbReference>
<keyword evidence="2" id="KW-0238">DNA-binding</keyword>
<keyword evidence="1" id="KW-0805">Transcription regulation</keyword>
<dbReference type="GO" id="GO:0003700">
    <property type="term" value="F:DNA-binding transcription factor activity"/>
    <property type="evidence" value="ECO:0007669"/>
    <property type="project" value="InterPro"/>
</dbReference>
<gene>
    <name evidence="5" type="primary">btr_1</name>
    <name evidence="5" type="ORF">PDESU_00454</name>
</gene>
<evidence type="ECO:0000313" key="6">
    <source>
        <dbReference type="Proteomes" id="UP000366872"/>
    </source>
</evidence>
<dbReference type="Gene3D" id="1.10.10.60">
    <property type="entry name" value="Homeodomain-like"/>
    <property type="match status" value="2"/>
</dbReference>
<protein>
    <submittedName>
        <fullName evidence="5">HTH-type transcriptional activator Btr</fullName>
    </submittedName>
</protein>
<dbReference type="AlphaFoldDB" id="A0A6C2TX72"/>
<evidence type="ECO:0000256" key="1">
    <source>
        <dbReference type="ARBA" id="ARBA00023015"/>
    </source>
</evidence>